<protein>
    <submittedName>
        <fullName evidence="2">Uncharacterized protein</fullName>
    </submittedName>
</protein>
<gene>
    <name evidence="2" type="ORF">OLEAN_C27750</name>
</gene>
<evidence type="ECO:0000256" key="1">
    <source>
        <dbReference type="SAM" id="Phobius"/>
    </source>
</evidence>
<keyword evidence="3" id="KW-1185">Reference proteome</keyword>
<evidence type="ECO:0000313" key="2">
    <source>
        <dbReference type="EMBL" id="CCK76951.1"/>
    </source>
</evidence>
<keyword evidence="1" id="KW-0812">Transmembrane</keyword>
<evidence type="ECO:0000313" key="3">
    <source>
        <dbReference type="Proteomes" id="UP000032749"/>
    </source>
</evidence>
<dbReference type="Proteomes" id="UP000032749">
    <property type="component" value="Chromosome"/>
</dbReference>
<accession>R4YPD1</accession>
<sequence>MIVLTAPAIYSLMIPVVFLDIFCSLYQAVCFPVYQIPKVKRSKYLSLDRKKLSYLNFIQKLNCLYCDYANGVLAYASEIAGRTEWYWCPIKHPDNALRAHDHYDDFIEYGDGEEFPKKHRDKRLACRACESDCSSSDNV</sequence>
<dbReference type="HOGENOM" id="CLU_1843089_0_0_6"/>
<keyword evidence="1" id="KW-1133">Transmembrane helix</keyword>
<organism evidence="2 3">
    <name type="scientific">Oleispira antarctica RB-8</name>
    <dbReference type="NCBI Taxonomy" id="698738"/>
    <lineage>
        <taxon>Bacteria</taxon>
        <taxon>Pseudomonadati</taxon>
        <taxon>Pseudomonadota</taxon>
        <taxon>Gammaproteobacteria</taxon>
        <taxon>Oceanospirillales</taxon>
        <taxon>Oceanospirillaceae</taxon>
        <taxon>Oleispira</taxon>
    </lineage>
</organism>
<dbReference type="AlphaFoldDB" id="R4YPD1"/>
<dbReference type="EMBL" id="FO203512">
    <property type="protein sequence ID" value="CCK76951.1"/>
    <property type="molecule type" value="Genomic_DNA"/>
</dbReference>
<keyword evidence="1" id="KW-0472">Membrane</keyword>
<reference evidence="2 3" key="1">
    <citation type="journal article" date="2013" name="Nat. Commun.">
        <title>Genome sequence and functional genomic analysis of the oil-degrading bacterium Oleispira antarctica.</title>
        <authorList>
            <person name="Kube M."/>
            <person name="Chernikova T.N."/>
            <person name="Al-Ramahi Y."/>
            <person name="Beloqui A."/>
            <person name="Lopez-Cortez N."/>
            <person name="Guazzaroni M.E."/>
            <person name="Heipieper H.J."/>
            <person name="Klages S."/>
            <person name="Kotsyurbenko O.R."/>
            <person name="Langer I."/>
            <person name="Nechitaylo T.Y."/>
            <person name="Lunsdorf H."/>
            <person name="Fernandez M."/>
            <person name="Juarez S."/>
            <person name="Ciordia S."/>
            <person name="Singer A."/>
            <person name="Kagan O."/>
            <person name="Egorova O."/>
            <person name="Petit P.A."/>
            <person name="Stogios P."/>
            <person name="Kim Y."/>
            <person name="Tchigvintsev A."/>
            <person name="Flick R."/>
            <person name="Denaro R."/>
            <person name="Genovese M."/>
            <person name="Albar J.P."/>
            <person name="Reva O.N."/>
            <person name="Martinez-Gomariz M."/>
            <person name="Tran H."/>
            <person name="Ferrer M."/>
            <person name="Savchenko A."/>
            <person name="Yakunin A.F."/>
            <person name="Yakimov M.M."/>
            <person name="Golyshina O.V."/>
            <person name="Reinhardt R."/>
            <person name="Golyshin P.N."/>
        </authorList>
    </citation>
    <scope>NUCLEOTIDE SEQUENCE [LARGE SCALE GENOMIC DNA]</scope>
</reference>
<dbReference type="OrthoDB" id="9795505at2"/>
<name>R4YPD1_OLEAN</name>
<proteinExistence type="predicted"/>
<feature type="transmembrane region" description="Helical" evidence="1">
    <location>
        <begin position="12"/>
        <end position="34"/>
    </location>
</feature>
<dbReference type="KEGG" id="oai:OLEAN_C27750"/>